<accession>A0A4U1BRU6</accession>
<dbReference type="GO" id="GO:0006974">
    <property type="term" value="P:DNA damage response"/>
    <property type="evidence" value="ECO:0007669"/>
    <property type="project" value="TreeGrafter"/>
</dbReference>
<gene>
    <name evidence="2" type="ORF">FCL42_03330</name>
</gene>
<dbReference type="EMBL" id="SWCJ01000002">
    <property type="protein sequence ID" value="TKB57323.1"/>
    <property type="molecule type" value="Genomic_DNA"/>
</dbReference>
<evidence type="ECO:0000256" key="1">
    <source>
        <dbReference type="SAM" id="SignalP"/>
    </source>
</evidence>
<keyword evidence="1" id="KW-0732">Signal</keyword>
<name>A0A4U1BRU6_9GAMM</name>
<dbReference type="Gene3D" id="3.30.110.170">
    <property type="entry name" value="Protein of unknown function (DUF541), domain 1"/>
    <property type="match status" value="1"/>
</dbReference>
<sequence length="236" mass="26154">MSYANGICFMNWKTLYLTAVVPLAVVCSWTANAGERWIEVVGQSQVTLKADLVRISAQVDEIAKQPADSKRAVDAKMDRVLAALNDKNVDGSTIDAGSLRVMPEYNYESRNRELVGYRASRELSVMVAADQAGEWMARLLELGINQLDAPVYVASDSQFQREQLLTLAFDDAMEKAERLAKAAGDGLGKVLQVEPMSYSSPRPMMAMEKMADSGNYQPKGQQLQQQLRLRIALKDD</sequence>
<dbReference type="PANTHER" id="PTHR34387">
    <property type="entry name" value="SLR1258 PROTEIN"/>
    <property type="match status" value="1"/>
</dbReference>
<feature type="signal peptide" evidence="1">
    <location>
        <begin position="1"/>
        <end position="33"/>
    </location>
</feature>
<dbReference type="AlphaFoldDB" id="A0A4U1BRU6"/>
<feature type="chain" id="PRO_5020428156" evidence="1">
    <location>
        <begin position="34"/>
        <end position="236"/>
    </location>
</feature>
<protein>
    <submittedName>
        <fullName evidence="2">DUF541 domain-containing protein</fullName>
    </submittedName>
</protein>
<proteinExistence type="predicted"/>
<evidence type="ECO:0000313" key="2">
    <source>
        <dbReference type="EMBL" id="TKB57323.1"/>
    </source>
</evidence>
<evidence type="ECO:0000313" key="3">
    <source>
        <dbReference type="Proteomes" id="UP000305675"/>
    </source>
</evidence>
<dbReference type="Proteomes" id="UP000305675">
    <property type="component" value="Unassembled WGS sequence"/>
</dbReference>
<reference evidence="2 3" key="1">
    <citation type="submission" date="2019-04" db="EMBL/GenBank/DDBJ databases">
        <authorList>
            <person name="Hwang J.C."/>
        </authorList>
    </citation>
    <scope>NUCLEOTIDE SEQUENCE [LARGE SCALE GENOMIC DNA]</scope>
    <source>
        <strain evidence="2 3">IMCC35002</strain>
    </source>
</reference>
<keyword evidence="3" id="KW-1185">Reference proteome</keyword>
<dbReference type="InterPro" id="IPR052022">
    <property type="entry name" value="26kDa_periplasmic_antigen"/>
</dbReference>
<dbReference type="PANTHER" id="PTHR34387:SF2">
    <property type="entry name" value="SLR1258 PROTEIN"/>
    <property type="match status" value="1"/>
</dbReference>
<organism evidence="2 3">
    <name type="scientific">Ferrimonas aestuarii</name>
    <dbReference type="NCBI Taxonomy" id="2569539"/>
    <lineage>
        <taxon>Bacteria</taxon>
        <taxon>Pseudomonadati</taxon>
        <taxon>Pseudomonadota</taxon>
        <taxon>Gammaproteobacteria</taxon>
        <taxon>Alteromonadales</taxon>
        <taxon>Ferrimonadaceae</taxon>
        <taxon>Ferrimonas</taxon>
    </lineage>
</organism>
<comment type="caution">
    <text evidence="2">The sequence shown here is derived from an EMBL/GenBank/DDBJ whole genome shotgun (WGS) entry which is preliminary data.</text>
</comment>
<dbReference type="OrthoDB" id="5985609at2"/>
<dbReference type="Pfam" id="PF04402">
    <property type="entry name" value="SIMPL"/>
    <property type="match status" value="1"/>
</dbReference>
<dbReference type="InterPro" id="IPR007497">
    <property type="entry name" value="SIMPL/DUF541"/>
</dbReference>
<dbReference type="Gene3D" id="3.30.70.2970">
    <property type="entry name" value="Protein of unknown function (DUF541), domain 2"/>
    <property type="match status" value="1"/>
</dbReference>